<evidence type="ECO:0000256" key="3">
    <source>
        <dbReference type="ARBA" id="ARBA00022475"/>
    </source>
</evidence>
<evidence type="ECO:0000313" key="9">
    <source>
        <dbReference type="EMBL" id="AMY71092.1"/>
    </source>
</evidence>
<feature type="transmembrane region" description="Helical" evidence="7">
    <location>
        <begin position="201"/>
        <end position="221"/>
    </location>
</feature>
<feature type="transmembrane region" description="Helical" evidence="7">
    <location>
        <begin position="101"/>
        <end position="123"/>
    </location>
</feature>
<feature type="transmembrane region" description="Helical" evidence="7">
    <location>
        <begin position="256"/>
        <end position="282"/>
    </location>
</feature>
<comment type="similarity">
    <text evidence="7">Belongs to the binding-protein-dependent transport system permease family.</text>
</comment>
<dbReference type="Proteomes" id="UP000076128">
    <property type="component" value="Chromosome"/>
</dbReference>
<dbReference type="AlphaFoldDB" id="A0A159Z6T7"/>
<dbReference type="RefSeq" id="WP_066815954.1">
    <property type="nucleotide sequence ID" value="NZ_CP012661.1"/>
</dbReference>
<evidence type="ECO:0000256" key="7">
    <source>
        <dbReference type="RuleBase" id="RU363032"/>
    </source>
</evidence>
<dbReference type="Pfam" id="PF00528">
    <property type="entry name" value="BPD_transp_1"/>
    <property type="match status" value="1"/>
</dbReference>
<organism evidence="9 10">
    <name type="scientific">Frigidibacter mobilis</name>
    <dbReference type="NCBI Taxonomy" id="1335048"/>
    <lineage>
        <taxon>Bacteria</taxon>
        <taxon>Pseudomonadati</taxon>
        <taxon>Pseudomonadota</taxon>
        <taxon>Alphaproteobacteria</taxon>
        <taxon>Rhodobacterales</taxon>
        <taxon>Paracoccaceae</taxon>
        <taxon>Frigidibacter</taxon>
    </lineage>
</organism>
<name>A0A159Z6T7_9RHOB</name>
<keyword evidence="10" id="KW-1185">Reference proteome</keyword>
<accession>A0A159Z6T7</accession>
<keyword evidence="6 7" id="KW-0472">Membrane</keyword>
<evidence type="ECO:0000256" key="1">
    <source>
        <dbReference type="ARBA" id="ARBA00004651"/>
    </source>
</evidence>
<dbReference type="PANTHER" id="PTHR43163">
    <property type="entry name" value="DIPEPTIDE TRANSPORT SYSTEM PERMEASE PROTEIN DPPB-RELATED"/>
    <property type="match status" value="1"/>
</dbReference>
<feature type="domain" description="ABC transmembrane type-1" evidence="8">
    <location>
        <begin position="95"/>
        <end position="325"/>
    </location>
</feature>
<evidence type="ECO:0000256" key="4">
    <source>
        <dbReference type="ARBA" id="ARBA00022692"/>
    </source>
</evidence>
<evidence type="ECO:0000259" key="8">
    <source>
        <dbReference type="PROSITE" id="PS50928"/>
    </source>
</evidence>
<evidence type="ECO:0000256" key="2">
    <source>
        <dbReference type="ARBA" id="ARBA00022448"/>
    </source>
</evidence>
<feature type="transmembrane region" description="Helical" evidence="7">
    <location>
        <begin position="144"/>
        <end position="164"/>
    </location>
</feature>
<dbReference type="Pfam" id="PF19300">
    <property type="entry name" value="BPD_transp_1_N"/>
    <property type="match status" value="1"/>
</dbReference>
<comment type="subcellular location">
    <subcellularLocation>
        <location evidence="1 7">Cell membrane</location>
        <topology evidence="1 7">Multi-pass membrane protein</topology>
    </subcellularLocation>
</comment>
<keyword evidence="5 7" id="KW-1133">Transmembrane helix</keyword>
<dbReference type="SUPFAM" id="SSF161098">
    <property type="entry name" value="MetI-like"/>
    <property type="match status" value="1"/>
</dbReference>
<dbReference type="STRING" id="1335048.AKL17_3870"/>
<dbReference type="GO" id="GO:0005886">
    <property type="term" value="C:plasma membrane"/>
    <property type="evidence" value="ECO:0007669"/>
    <property type="project" value="UniProtKB-SubCell"/>
</dbReference>
<dbReference type="PROSITE" id="PS50928">
    <property type="entry name" value="ABC_TM1"/>
    <property type="match status" value="1"/>
</dbReference>
<proteinExistence type="inferred from homology"/>
<feature type="transmembrane region" description="Helical" evidence="7">
    <location>
        <begin position="302"/>
        <end position="328"/>
    </location>
</feature>
<dbReference type="CDD" id="cd06261">
    <property type="entry name" value="TM_PBP2"/>
    <property type="match status" value="1"/>
</dbReference>
<dbReference type="InterPro" id="IPR045621">
    <property type="entry name" value="BPD_transp_1_N"/>
</dbReference>
<keyword evidence="3" id="KW-1003">Cell membrane</keyword>
<dbReference type="PATRIC" id="fig|1335048.3.peg.4012"/>
<gene>
    <name evidence="9" type="ORF">AKL17_3870</name>
</gene>
<dbReference type="Gene3D" id="1.10.3720.10">
    <property type="entry name" value="MetI-like"/>
    <property type="match status" value="1"/>
</dbReference>
<dbReference type="InterPro" id="IPR000515">
    <property type="entry name" value="MetI-like"/>
</dbReference>
<dbReference type="GO" id="GO:0071916">
    <property type="term" value="F:dipeptide transmembrane transporter activity"/>
    <property type="evidence" value="ECO:0007669"/>
    <property type="project" value="TreeGrafter"/>
</dbReference>
<feature type="transmembrane region" description="Helical" evidence="7">
    <location>
        <begin position="9"/>
        <end position="30"/>
    </location>
</feature>
<dbReference type="EMBL" id="CP012661">
    <property type="protein sequence ID" value="AMY71092.1"/>
    <property type="molecule type" value="Genomic_DNA"/>
</dbReference>
<evidence type="ECO:0000313" key="10">
    <source>
        <dbReference type="Proteomes" id="UP000076128"/>
    </source>
</evidence>
<dbReference type="OrthoDB" id="9807402at2"/>
<keyword evidence="2 7" id="KW-0813">Transport</keyword>
<dbReference type="KEGG" id="daa:AKL17_3870"/>
<dbReference type="InterPro" id="IPR035906">
    <property type="entry name" value="MetI-like_sf"/>
</dbReference>
<evidence type="ECO:0000256" key="5">
    <source>
        <dbReference type="ARBA" id="ARBA00022989"/>
    </source>
</evidence>
<evidence type="ECO:0000256" key="6">
    <source>
        <dbReference type="ARBA" id="ARBA00023136"/>
    </source>
</evidence>
<protein>
    <submittedName>
        <fullName evidence="9">ABC-type transport system permease protein</fullName>
    </submittedName>
</protein>
<keyword evidence="4 7" id="KW-0812">Transmembrane</keyword>
<dbReference type="PANTHER" id="PTHR43163:SF6">
    <property type="entry name" value="DIPEPTIDE TRANSPORT SYSTEM PERMEASE PROTEIN DPPB-RELATED"/>
    <property type="match status" value="1"/>
</dbReference>
<reference evidence="9 10" key="1">
    <citation type="submission" date="2015-09" db="EMBL/GenBank/DDBJ databases">
        <title>Complete genome sequence of Defluviimonas alba cai42t isolated from an oilfield in Xinjiang.</title>
        <authorList>
            <person name="Geng S."/>
            <person name="Pan X."/>
            <person name="Wu X."/>
        </authorList>
    </citation>
    <scope>NUCLEOTIDE SEQUENCE [LARGE SCALE GENOMIC DNA]</scope>
    <source>
        <strain evidence="10">cai42</strain>
    </source>
</reference>
<sequence length="335" mass="36471">MLTFVLRRLLMLVPVIIGLTVIMFAIARLLPGDPVGLAAGPNATQAEIEALSREFGLDQPVWVQYWTYVSGLAQGDLGTSLATRRPVATDIAAYLPATLELVLAAMLIAVAVGIPLGLITAVWRNRWPDYLSQVMAIGAISMPRFFLGLLLQLGFAMWLMWLPLGGRFPIVMIPPPHVTGFLTLDSLLAGDMEAFGITMRYLALPSIAMSLSPLATIMRMMRASTIEVMQQDYVTTARALGLSNRRIICKYVARNAVSATLTVIGLYFGWLLGGTVLVETVFDWPGLGLYATRAIVSQDMMPVIGVALVIGVLFVLANLVIDLTYGLVNPRVRYT</sequence>